<dbReference type="NCBIfam" id="TIGR02436">
    <property type="entry name" value="four helix bundle protein"/>
    <property type="match status" value="1"/>
</dbReference>
<dbReference type="Pfam" id="PF05635">
    <property type="entry name" value="23S_rRNA_IVP"/>
    <property type="match status" value="1"/>
</dbReference>
<comment type="caution">
    <text evidence="1">The sequence shown here is derived from an EMBL/GenBank/DDBJ whole genome shotgun (WGS) entry which is preliminary data.</text>
</comment>
<dbReference type="SUPFAM" id="SSF158446">
    <property type="entry name" value="IVS-encoded protein-like"/>
    <property type="match status" value="1"/>
</dbReference>
<dbReference type="PIRSF" id="PIRSF035652">
    <property type="entry name" value="CHP02436"/>
    <property type="match status" value="1"/>
</dbReference>
<evidence type="ECO:0000313" key="1">
    <source>
        <dbReference type="EMBL" id="MFD0751317.1"/>
    </source>
</evidence>
<protein>
    <submittedName>
        <fullName evidence="1">Four helix bundle protein</fullName>
    </submittedName>
</protein>
<dbReference type="EMBL" id="JBHTHU010000019">
    <property type="protein sequence ID" value="MFD0751317.1"/>
    <property type="molecule type" value="Genomic_DNA"/>
</dbReference>
<dbReference type="Gene3D" id="1.20.1440.60">
    <property type="entry name" value="23S rRNA-intervening sequence"/>
    <property type="match status" value="1"/>
</dbReference>
<name>A0ABW2Z0S9_9SPHI</name>
<proteinExistence type="predicted"/>
<keyword evidence="2" id="KW-1185">Reference proteome</keyword>
<gene>
    <name evidence="1" type="ORF">ACFQZS_14295</name>
</gene>
<dbReference type="RefSeq" id="WP_377101360.1">
    <property type="nucleotide sequence ID" value="NZ_JBHTHU010000019.1"/>
</dbReference>
<accession>A0ABW2Z0S9</accession>
<sequence>MTKEEMKSRTKNYAIANARLVLSLPNNVVNRNYSDQLNRSASSTGANYRAACRAKSKADFINKLKIVEEELDETLFFNELLLELNPELKEKIAPIYKEGNELLSIIVAAINTLRRN</sequence>
<dbReference type="InterPro" id="IPR012657">
    <property type="entry name" value="23S_rRNA-intervening_sequence"/>
</dbReference>
<dbReference type="Proteomes" id="UP001596958">
    <property type="component" value="Unassembled WGS sequence"/>
</dbReference>
<reference evidence="2" key="1">
    <citation type="journal article" date="2019" name="Int. J. Syst. Evol. Microbiol.">
        <title>The Global Catalogue of Microorganisms (GCM) 10K type strain sequencing project: providing services to taxonomists for standard genome sequencing and annotation.</title>
        <authorList>
            <consortium name="The Broad Institute Genomics Platform"/>
            <consortium name="The Broad Institute Genome Sequencing Center for Infectious Disease"/>
            <person name="Wu L."/>
            <person name="Ma J."/>
        </authorList>
    </citation>
    <scope>NUCLEOTIDE SEQUENCE [LARGE SCALE GENOMIC DNA]</scope>
    <source>
        <strain evidence="2">CCUG 63418</strain>
    </source>
</reference>
<dbReference type="InterPro" id="IPR036583">
    <property type="entry name" value="23S_rRNA_IVS_sf"/>
</dbReference>
<evidence type="ECO:0000313" key="2">
    <source>
        <dbReference type="Proteomes" id="UP001596958"/>
    </source>
</evidence>
<organism evidence="1 2">
    <name type="scientific">Mucilaginibacter calamicampi</name>
    <dbReference type="NCBI Taxonomy" id="1302352"/>
    <lineage>
        <taxon>Bacteria</taxon>
        <taxon>Pseudomonadati</taxon>
        <taxon>Bacteroidota</taxon>
        <taxon>Sphingobacteriia</taxon>
        <taxon>Sphingobacteriales</taxon>
        <taxon>Sphingobacteriaceae</taxon>
        <taxon>Mucilaginibacter</taxon>
    </lineage>
</organism>